<dbReference type="RefSeq" id="WP_072930701.1">
    <property type="nucleotide sequence ID" value="NZ_BMFL01000002.1"/>
</dbReference>
<organism evidence="3 4">
    <name type="scientific">Chishuiella changwenlii</name>
    <dbReference type="NCBI Taxonomy" id="1434701"/>
    <lineage>
        <taxon>Bacteria</taxon>
        <taxon>Pseudomonadati</taxon>
        <taxon>Bacteroidota</taxon>
        <taxon>Flavobacteriia</taxon>
        <taxon>Flavobacteriales</taxon>
        <taxon>Weeksellaceae</taxon>
        <taxon>Chishuiella</taxon>
    </lineage>
</organism>
<dbReference type="STRING" id="1434701.SAMN05443634_104203"/>
<feature type="signal peptide" evidence="1">
    <location>
        <begin position="1"/>
        <end position="17"/>
    </location>
</feature>
<dbReference type="Proteomes" id="UP000184120">
    <property type="component" value="Unassembled WGS sequence"/>
</dbReference>
<evidence type="ECO:0000256" key="1">
    <source>
        <dbReference type="SAM" id="SignalP"/>
    </source>
</evidence>
<keyword evidence="1" id="KW-0732">Signal</keyword>
<feature type="chain" id="PRO_5011980078" evidence="1">
    <location>
        <begin position="18"/>
        <end position="284"/>
    </location>
</feature>
<accession>A0A1M6W8C5</accession>
<reference evidence="5" key="4">
    <citation type="journal article" date="2019" name="Int. J. Syst. Evol. Microbiol.">
        <title>The Global Catalogue of Microorganisms (GCM) 10K type strain sequencing project: providing services to taxonomists for standard genome sequencing and annotation.</title>
        <authorList>
            <consortium name="The Broad Institute Genomics Platform"/>
            <consortium name="The Broad Institute Genome Sequencing Center for Infectious Disease"/>
            <person name="Wu L."/>
            <person name="Ma J."/>
        </authorList>
    </citation>
    <scope>NUCLEOTIDE SEQUENCE [LARGE SCALE GENOMIC DNA]</scope>
    <source>
        <strain evidence="5">CGMCC 1.12707</strain>
    </source>
</reference>
<evidence type="ECO:0000313" key="2">
    <source>
        <dbReference type="EMBL" id="GGE88663.1"/>
    </source>
</evidence>
<proteinExistence type="predicted"/>
<keyword evidence="5" id="KW-1185">Reference proteome</keyword>
<evidence type="ECO:0000313" key="4">
    <source>
        <dbReference type="Proteomes" id="UP000184120"/>
    </source>
</evidence>
<reference evidence="2" key="1">
    <citation type="journal article" date="2014" name="Int. J. Syst. Evol. Microbiol.">
        <title>Complete genome of a new Firmicutes species belonging to the dominant human colonic microbiota ('Ruminococcus bicirculans') reveals two chromosomes and a selective capacity to utilize plant glucans.</title>
        <authorList>
            <consortium name="NISC Comparative Sequencing Program"/>
            <person name="Wegmann U."/>
            <person name="Louis P."/>
            <person name="Goesmann A."/>
            <person name="Henrissat B."/>
            <person name="Duncan S.H."/>
            <person name="Flint H.J."/>
        </authorList>
    </citation>
    <scope>NUCLEOTIDE SEQUENCE</scope>
    <source>
        <strain evidence="2">CGMCC 1.12707</strain>
    </source>
</reference>
<dbReference type="Proteomes" id="UP000650994">
    <property type="component" value="Unassembled WGS sequence"/>
</dbReference>
<sequence length="284" mass="31741">MKKIYLLLSLLTSFSFAQNTQTKDDAGASGGNSGFYETLYPNSNYPSGASSWWHLLDVRHSSSDNNYAMQFSGSFFDQNLWFRKTNNVANQAWNKVVLENPQGNVGIGISNPTEKFQVLNGNILVGNDNLQGGALYFGNPNHGFKRDYNTVTMYTAGNSESALTFNGASGEQMRIDYKGNIGIGVSNPQNKLDVNGVIHSKEVKVDMEGWADYVFKKEYNLPTLEEVEQHIQEKGHLPSVPSEKEVVENGLSLGENQKLLLQKIEELTLYIIELNKEIKELKKN</sequence>
<reference evidence="4" key="2">
    <citation type="submission" date="2016-11" db="EMBL/GenBank/DDBJ databases">
        <authorList>
            <person name="Varghese N."/>
            <person name="Submissions S."/>
        </authorList>
    </citation>
    <scope>NUCLEOTIDE SEQUENCE [LARGE SCALE GENOMIC DNA]</scope>
    <source>
        <strain evidence="4">DSM 27989</strain>
    </source>
</reference>
<dbReference type="EMBL" id="BMFL01000002">
    <property type="protein sequence ID" value="GGE88663.1"/>
    <property type="molecule type" value="Genomic_DNA"/>
</dbReference>
<reference evidence="3" key="3">
    <citation type="submission" date="2016-11" db="EMBL/GenBank/DDBJ databases">
        <authorList>
            <person name="Jaros S."/>
            <person name="Januszkiewicz K."/>
            <person name="Wedrychowicz H."/>
        </authorList>
    </citation>
    <scope>NUCLEOTIDE SEQUENCE [LARGE SCALE GENOMIC DNA]</scope>
    <source>
        <strain evidence="3">DSM 27989</strain>
    </source>
</reference>
<dbReference type="AlphaFoldDB" id="A0A1M6W8C5"/>
<reference evidence="2" key="5">
    <citation type="submission" date="2024-05" db="EMBL/GenBank/DDBJ databases">
        <authorList>
            <person name="Sun Q."/>
            <person name="Zhou Y."/>
        </authorList>
    </citation>
    <scope>NUCLEOTIDE SEQUENCE</scope>
    <source>
        <strain evidence="2">CGMCC 1.12707</strain>
    </source>
</reference>
<name>A0A1M6W8C5_9FLAO</name>
<gene>
    <name evidence="2" type="ORF">GCM10010984_02910</name>
    <name evidence="3" type="ORF">SAMN05443634_104203</name>
</gene>
<dbReference type="EMBL" id="FRBH01000004">
    <property type="protein sequence ID" value="SHK89947.1"/>
    <property type="molecule type" value="Genomic_DNA"/>
</dbReference>
<protein>
    <submittedName>
        <fullName evidence="3">Uncharacterized protein</fullName>
    </submittedName>
</protein>
<evidence type="ECO:0000313" key="3">
    <source>
        <dbReference type="EMBL" id="SHK89947.1"/>
    </source>
</evidence>
<evidence type="ECO:0000313" key="5">
    <source>
        <dbReference type="Proteomes" id="UP000650994"/>
    </source>
</evidence>